<dbReference type="GO" id="GO:0016491">
    <property type="term" value="F:oxidoreductase activity"/>
    <property type="evidence" value="ECO:0007669"/>
    <property type="project" value="InterPro"/>
</dbReference>
<dbReference type="RefSeq" id="WP_309740620.1">
    <property type="nucleotide sequence ID" value="NZ_JAVDQI010000007.1"/>
</dbReference>
<dbReference type="SUPFAM" id="SSF49367">
    <property type="entry name" value="Superoxide reductase-like"/>
    <property type="match status" value="1"/>
</dbReference>
<dbReference type="AlphaFoldDB" id="A0AA90TZX5"/>
<dbReference type="EMBL" id="JAVDQI010000007">
    <property type="protein sequence ID" value="MDR6223368.1"/>
    <property type="molecule type" value="Genomic_DNA"/>
</dbReference>
<evidence type="ECO:0000313" key="3">
    <source>
        <dbReference type="EMBL" id="MDR6223368.1"/>
    </source>
</evidence>
<dbReference type="GO" id="GO:0005506">
    <property type="term" value="F:iron ion binding"/>
    <property type="evidence" value="ECO:0007669"/>
    <property type="project" value="InterPro"/>
</dbReference>
<accession>A0AA90TZX5</accession>
<proteinExistence type="predicted"/>
<name>A0AA90TZX5_9EURY</name>
<sequence>MISVIATQHKTKTSSFSSKTSQRKSTHQPDNHIAWVELYGKKTGGEVVTLGRVNFSPGNTKPDCWFKLENISEYKTFYALGYCNIHGLWENCIEV</sequence>
<dbReference type="Gene3D" id="2.60.40.730">
    <property type="entry name" value="SOR catalytic domain"/>
    <property type="match status" value="1"/>
</dbReference>
<dbReference type="InterPro" id="IPR036073">
    <property type="entry name" value="Desulfoferrodoxin_Fe-bd_dom_sf"/>
</dbReference>
<dbReference type="Pfam" id="PF01880">
    <property type="entry name" value="Desulfoferrodox"/>
    <property type="match status" value="1"/>
</dbReference>
<evidence type="ECO:0000313" key="4">
    <source>
        <dbReference type="Proteomes" id="UP001185015"/>
    </source>
</evidence>
<feature type="region of interest" description="Disordered" evidence="1">
    <location>
        <begin position="1"/>
        <end position="29"/>
    </location>
</feature>
<dbReference type="InterPro" id="IPR002742">
    <property type="entry name" value="Desulfoferrodoxin_Fe-bd_dom"/>
</dbReference>
<keyword evidence="4" id="KW-1185">Reference proteome</keyword>
<evidence type="ECO:0000256" key="1">
    <source>
        <dbReference type="SAM" id="MobiDB-lite"/>
    </source>
</evidence>
<evidence type="ECO:0000259" key="2">
    <source>
        <dbReference type="Pfam" id="PF01880"/>
    </source>
</evidence>
<feature type="domain" description="Desulfoferrodoxin ferrous iron-binding" evidence="2">
    <location>
        <begin position="15"/>
        <end position="91"/>
    </location>
</feature>
<organism evidence="3 4">
    <name type="scientific">Methanococcoides alaskense</name>
    <dbReference type="NCBI Taxonomy" id="325778"/>
    <lineage>
        <taxon>Archaea</taxon>
        <taxon>Methanobacteriati</taxon>
        <taxon>Methanobacteriota</taxon>
        <taxon>Stenosarchaea group</taxon>
        <taxon>Methanomicrobia</taxon>
        <taxon>Methanosarcinales</taxon>
        <taxon>Methanosarcinaceae</taxon>
        <taxon>Methanococcoides</taxon>
    </lineage>
</organism>
<protein>
    <submittedName>
        <fullName evidence="3">Desulfoferrodoxin (Superoxide reductase-like protein)</fullName>
    </submittedName>
</protein>
<reference evidence="3 4" key="1">
    <citation type="submission" date="2023-07" db="EMBL/GenBank/DDBJ databases">
        <title>Genomic Encyclopedia of Type Strains, Phase IV (KMG-IV): sequencing the most valuable type-strain genomes for metagenomic binning, comparative biology and taxonomic classification.</title>
        <authorList>
            <person name="Goeker M."/>
        </authorList>
    </citation>
    <scope>NUCLEOTIDE SEQUENCE [LARGE SCALE GENOMIC DNA]</scope>
    <source>
        <strain evidence="3 4">DSM 17273</strain>
    </source>
</reference>
<comment type="caution">
    <text evidence="3">The sequence shown here is derived from an EMBL/GenBank/DDBJ whole genome shotgun (WGS) entry which is preliminary data.</text>
</comment>
<gene>
    <name evidence="3" type="ORF">J2750_001836</name>
</gene>
<dbReference type="Proteomes" id="UP001185015">
    <property type="component" value="Unassembled WGS sequence"/>
</dbReference>